<evidence type="ECO:0000313" key="8">
    <source>
        <dbReference type="EMBL" id="MDZ5459286.1"/>
    </source>
</evidence>
<evidence type="ECO:0000256" key="4">
    <source>
        <dbReference type="ARBA" id="ARBA00022989"/>
    </source>
</evidence>
<dbReference type="InterPro" id="IPR042217">
    <property type="entry name" value="T4SS_VirB10/TrbI"/>
</dbReference>
<evidence type="ECO:0000256" key="3">
    <source>
        <dbReference type="ARBA" id="ARBA00022692"/>
    </source>
</evidence>
<feature type="compositionally biased region" description="Low complexity" evidence="6">
    <location>
        <begin position="238"/>
        <end position="249"/>
    </location>
</feature>
<proteinExistence type="inferred from homology"/>
<feature type="transmembrane region" description="Helical" evidence="7">
    <location>
        <begin position="26"/>
        <end position="45"/>
    </location>
</feature>
<evidence type="ECO:0000256" key="5">
    <source>
        <dbReference type="ARBA" id="ARBA00023136"/>
    </source>
</evidence>
<evidence type="ECO:0000256" key="1">
    <source>
        <dbReference type="ARBA" id="ARBA00004167"/>
    </source>
</evidence>
<dbReference type="Proteomes" id="UP001293718">
    <property type="component" value="Unassembled WGS sequence"/>
</dbReference>
<feature type="region of interest" description="Disordered" evidence="6">
    <location>
        <begin position="238"/>
        <end position="262"/>
    </location>
</feature>
<sequence length="476" mass="49682">MSKPDLMSPSATPGQAGVRRVNKVPMILLTGALAGFVSVMAVVAYQRAAAQHAETAPAEQPKKTSAASSLAMAKAVVGDPGGAIVNARVQAPPPAASGPASAPIQVARPSQEDLDRPPRPQGGPDVSTGVDRQYTGSGAGAGGQSERVDQAAEQMQQARMQQFMAAVLAPSSVTVKLQQPSQGSGPTGAPANREEMLARMAQLQQQAESATQGQDPMAVYRARLAQVQAGLGGAGNGVQPSAAVQPAPARNGMAQFDNRQGGDRFRLDSTVEAADTPYLLRAGKVSIPLILQKGINSELPGQIEAMVSRNIFDTRTGQHLLIPQGTVAQGAYSSEVVYGQARVLIAIQRLIFPDDSVMDLGAMPGADSEGYAGLKDRVDNHYVRIFGSAFLMSGVTAGIAYSQRSSQNPYGAPTFSGALSEAVGQQLGQATAQMLNKNMNLAPTLQIRPGYRFTLVAAKDLRFPGPYKGTIPRSVE</sequence>
<evidence type="ECO:0000256" key="6">
    <source>
        <dbReference type="SAM" id="MobiDB-lite"/>
    </source>
</evidence>
<name>A0ABU5IK69_9BURK</name>
<comment type="similarity">
    <text evidence="2">Belongs to the TrbI/VirB10 family.</text>
</comment>
<dbReference type="Gene3D" id="2.40.128.260">
    <property type="entry name" value="Type IV secretion system, VirB10/TraB/TrbI"/>
    <property type="match status" value="1"/>
</dbReference>
<dbReference type="Pfam" id="PF03743">
    <property type="entry name" value="TrbI"/>
    <property type="match status" value="1"/>
</dbReference>
<protein>
    <submittedName>
        <fullName evidence="8">TrbI/VirB10 family protein</fullName>
    </submittedName>
</protein>
<feature type="region of interest" description="Disordered" evidence="6">
    <location>
        <begin position="87"/>
        <end position="151"/>
    </location>
</feature>
<accession>A0ABU5IK69</accession>
<keyword evidence="3 7" id="KW-0812">Transmembrane</keyword>
<evidence type="ECO:0000256" key="7">
    <source>
        <dbReference type="SAM" id="Phobius"/>
    </source>
</evidence>
<dbReference type="EMBL" id="JAXOJX010000041">
    <property type="protein sequence ID" value="MDZ5459286.1"/>
    <property type="molecule type" value="Genomic_DNA"/>
</dbReference>
<evidence type="ECO:0000313" key="9">
    <source>
        <dbReference type="Proteomes" id="UP001293718"/>
    </source>
</evidence>
<gene>
    <name evidence="8" type="ORF">SM757_22165</name>
</gene>
<reference evidence="8 9" key="1">
    <citation type="submission" date="2023-11" db="EMBL/GenBank/DDBJ databases">
        <title>Draft genome of Azohydromonas lata strain H1 (DSM1123), a polyhydroxyalkanoate producer.</title>
        <authorList>
            <person name="Traversa D."/>
            <person name="D'Addabbo P."/>
            <person name="Pazzani C."/>
            <person name="Manzari C."/>
            <person name="Chiara M."/>
            <person name="Scrascia M."/>
        </authorList>
    </citation>
    <scope>NUCLEOTIDE SEQUENCE [LARGE SCALE GENOMIC DNA]</scope>
    <source>
        <strain evidence="8 9">H1</strain>
    </source>
</reference>
<organism evidence="8 9">
    <name type="scientific">Azohydromonas lata</name>
    <dbReference type="NCBI Taxonomy" id="45677"/>
    <lineage>
        <taxon>Bacteria</taxon>
        <taxon>Pseudomonadati</taxon>
        <taxon>Pseudomonadota</taxon>
        <taxon>Betaproteobacteria</taxon>
        <taxon>Burkholderiales</taxon>
        <taxon>Sphaerotilaceae</taxon>
        <taxon>Azohydromonas</taxon>
    </lineage>
</organism>
<evidence type="ECO:0000256" key="2">
    <source>
        <dbReference type="ARBA" id="ARBA00010265"/>
    </source>
</evidence>
<comment type="caution">
    <text evidence="8">The sequence shown here is derived from an EMBL/GenBank/DDBJ whole genome shotgun (WGS) entry which is preliminary data.</text>
</comment>
<dbReference type="RefSeq" id="WP_322467067.1">
    <property type="nucleotide sequence ID" value="NZ_JAXOJX010000041.1"/>
</dbReference>
<keyword evidence="9" id="KW-1185">Reference proteome</keyword>
<keyword evidence="4 7" id="KW-1133">Transmembrane helix</keyword>
<comment type="subcellular location">
    <subcellularLocation>
        <location evidence="1">Membrane</location>
        <topology evidence="1">Single-pass membrane protein</topology>
    </subcellularLocation>
</comment>
<keyword evidence="5 7" id="KW-0472">Membrane</keyword>
<dbReference type="InterPro" id="IPR005498">
    <property type="entry name" value="T4SS_VirB10/TraB/TrbI"/>
</dbReference>
<dbReference type="CDD" id="cd16429">
    <property type="entry name" value="VirB10"/>
    <property type="match status" value="1"/>
</dbReference>